<reference evidence="1" key="1">
    <citation type="submission" date="2023-08" db="EMBL/GenBank/DDBJ databases">
        <title>Comparative genomics and taxonomic characterization of three novel marine species of genus Marivirga.</title>
        <authorList>
            <person name="Muhammad N."/>
            <person name="Kim S.-G."/>
        </authorList>
    </citation>
    <scope>NUCLEOTIDE SEQUENCE</scope>
    <source>
        <strain evidence="1">BKB1-2</strain>
    </source>
</reference>
<protein>
    <recommendedName>
        <fullName evidence="2">Outer membrane protein beta-barrel domain-containing protein</fullName>
    </recommendedName>
</protein>
<dbReference type="EMBL" id="CP129968">
    <property type="protein sequence ID" value="WKK79449.2"/>
    <property type="molecule type" value="Genomic_DNA"/>
</dbReference>
<evidence type="ECO:0008006" key="2">
    <source>
        <dbReference type="Google" id="ProtNLM"/>
    </source>
</evidence>
<accession>A0AA49GDC6</accession>
<name>A0AA49GDC6_9BACT</name>
<organism evidence="1">
    <name type="scientific">Marivirga arenosa</name>
    <dbReference type="NCBI Taxonomy" id="3059076"/>
    <lineage>
        <taxon>Bacteria</taxon>
        <taxon>Pseudomonadati</taxon>
        <taxon>Bacteroidota</taxon>
        <taxon>Cytophagia</taxon>
        <taxon>Cytophagales</taxon>
        <taxon>Marivirgaceae</taxon>
        <taxon>Marivirga</taxon>
    </lineage>
</organism>
<dbReference type="AlphaFoldDB" id="A0AA49GDC6"/>
<dbReference type="KEGG" id="marp:QYS47_18820"/>
<evidence type="ECO:0000313" key="1">
    <source>
        <dbReference type="EMBL" id="WKK79449.2"/>
    </source>
</evidence>
<proteinExistence type="predicted"/>
<sequence>MRKQIEILIIFNFLFAFSVLGQGENKFVGLSFGTAIPKTDLEPEYSQPGFQISAFMHFNKNRWLNVGFWISGGEIQAENRQVRFFDQSEFKINDFARTTYQSIHIEPSIHFIKKSNYSIYLSQGFGFSRFTVFDENNFDLANQLDSRSQGEEYANFSLILPTTLNAYYFLENGFGIQLRTGFINPQTDYLDNISAFGNPDNNDNIFILQLSILKQLNFKISKNED</sequence>
<dbReference type="Proteomes" id="UP001232019">
    <property type="component" value="Chromosome"/>
</dbReference>
<gene>
    <name evidence="1" type="ORF">QYS47_18820</name>
</gene>
<dbReference type="RefSeq" id="WP_322346984.1">
    <property type="nucleotide sequence ID" value="NZ_CP129968.2"/>
</dbReference>